<dbReference type="CDD" id="cd03426">
    <property type="entry name" value="NUDIX_CoAse_Nudt7"/>
    <property type="match status" value="1"/>
</dbReference>
<dbReference type="InterPro" id="IPR045121">
    <property type="entry name" value="CoAse"/>
</dbReference>
<evidence type="ECO:0000313" key="8">
    <source>
        <dbReference type="EMBL" id="SDH33715.1"/>
    </source>
</evidence>
<evidence type="ECO:0000259" key="7">
    <source>
        <dbReference type="PROSITE" id="PS51462"/>
    </source>
</evidence>
<reference evidence="8 9" key="1">
    <citation type="submission" date="2016-10" db="EMBL/GenBank/DDBJ databases">
        <authorList>
            <person name="de Groot N.N."/>
        </authorList>
    </citation>
    <scope>NUCLEOTIDE SEQUENCE [LARGE SCALE GENOMIC DNA]</scope>
    <source>
        <strain evidence="8 9">DSM 5885</strain>
    </source>
</reference>
<dbReference type="GO" id="GO:0046872">
    <property type="term" value="F:metal ion binding"/>
    <property type="evidence" value="ECO:0007669"/>
    <property type="project" value="UniProtKB-KW"/>
</dbReference>
<comment type="cofactor">
    <cofactor evidence="2">
        <name>Mg(2+)</name>
        <dbReference type="ChEBI" id="CHEBI:18420"/>
    </cofactor>
</comment>
<dbReference type="STRING" id="83767.SAMN05660652_01536"/>
<evidence type="ECO:0000256" key="1">
    <source>
        <dbReference type="ARBA" id="ARBA00001936"/>
    </source>
</evidence>
<dbReference type="AlphaFoldDB" id="A0A1G8BKI0"/>
<keyword evidence="9" id="KW-1185">Reference proteome</keyword>
<keyword evidence="3" id="KW-0479">Metal-binding</keyword>
<dbReference type="Pfam" id="PF00293">
    <property type="entry name" value="NUDIX"/>
    <property type="match status" value="1"/>
</dbReference>
<feature type="domain" description="Nudix hydrolase" evidence="7">
    <location>
        <begin position="44"/>
        <end position="177"/>
    </location>
</feature>
<proteinExistence type="predicted"/>
<dbReference type="PANTHER" id="PTHR12992">
    <property type="entry name" value="NUDIX HYDROLASE"/>
    <property type="match status" value="1"/>
</dbReference>
<organism evidence="8 9">
    <name type="scientific">Propionivibrio dicarboxylicus</name>
    <dbReference type="NCBI Taxonomy" id="83767"/>
    <lineage>
        <taxon>Bacteria</taxon>
        <taxon>Pseudomonadati</taxon>
        <taxon>Pseudomonadota</taxon>
        <taxon>Betaproteobacteria</taxon>
        <taxon>Rhodocyclales</taxon>
        <taxon>Rhodocyclaceae</taxon>
        <taxon>Propionivibrio</taxon>
    </lineage>
</organism>
<dbReference type="NCBIfam" id="NF007980">
    <property type="entry name" value="PRK10707.1"/>
    <property type="match status" value="1"/>
</dbReference>
<name>A0A1G8BKI0_9RHOO</name>
<dbReference type="Proteomes" id="UP000198607">
    <property type="component" value="Unassembled WGS sequence"/>
</dbReference>
<accession>A0A1G8BKI0</accession>
<dbReference type="PROSITE" id="PS51462">
    <property type="entry name" value="NUDIX"/>
    <property type="match status" value="1"/>
</dbReference>
<evidence type="ECO:0000256" key="6">
    <source>
        <dbReference type="ARBA" id="ARBA00023211"/>
    </source>
</evidence>
<sequence>MTSELALTAESDIGAAAGQLRRVLLSVPVACELHVGDDGSSPESLTPASVLFPIVRRDAGWFVLLTQRTDHLRDHPGQISFPGGRVEPEDQSPVHTALRETQEEIGLSSEHIDVIGFLPDYCTITGYRVTPVVGLVTPPFELSPDAHEVAQVFEVPFDFLMDPANHQEHVIQRNGRPRKFYAVPYQDYFIWGATAGIILSLHRALTA</sequence>
<keyword evidence="4" id="KW-0378">Hydrolase</keyword>
<comment type="cofactor">
    <cofactor evidence="1">
        <name>Mn(2+)</name>
        <dbReference type="ChEBI" id="CHEBI:29035"/>
    </cofactor>
</comment>
<gene>
    <name evidence="8" type="ORF">SAMN05660652_01536</name>
</gene>
<evidence type="ECO:0000313" key="9">
    <source>
        <dbReference type="Proteomes" id="UP000198607"/>
    </source>
</evidence>
<evidence type="ECO:0000256" key="5">
    <source>
        <dbReference type="ARBA" id="ARBA00022842"/>
    </source>
</evidence>
<evidence type="ECO:0000256" key="2">
    <source>
        <dbReference type="ARBA" id="ARBA00001946"/>
    </source>
</evidence>
<dbReference type="Gene3D" id="3.90.79.10">
    <property type="entry name" value="Nucleoside Triphosphate Pyrophosphohydrolase"/>
    <property type="match status" value="1"/>
</dbReference>
<protein>
    <submittedName>
        <fullName evidence="8">8-oxo-dGTP pyrophosphatase MutT, NUDIX family</fullName>
    </submittedName>
</protein>
<dbReference type="InterPro" id="IPR000086">
    <property type="entry name" value="NUDIX_hydrolase_dom"/>
</dbReference>
<dbReference type="GO" id="GO:0010945">
    <property type="term" value="F:coenzyme A diphosphatase activity"/>
    <property type="evidence" value="ECO:0007669"/>
    <property type="project" value="InterPro"/>
</dbReference>
<dbReference type="RefSeq" id="WP_091936211.1">
    <property type="nucleotide sequence ID" value="NZ_FNCY01000005.1"/>
</dbReference>
<evidence type="ECO:0000256" key="3">
    <source>
        <dbReference type="ARBA" id="ARBA00022723"/>
    </source>
</evidence>
<dbReference type="SUPFAM" id="SSF55811">
    <property type="entry name" value="Nudix"/>
    <property type="match status" value="1"/>
</dbReference>
<dbReference type="InterPro" id="IPR015797">
    <property type="entry name" value="NUDIX_hydrolase-like_dom_sf"/>
</dbReference>
<evidence type="ECO:0000256" key="4">
    <source>
        <dbReference type="ARBA" id="ARBA00022801"/>
    </source>
</evidence>
<dbReference type="OrthoDB" id="9802805at2"/>
<dbReference type="PANTHER" id="PTHR12992:SF11">
    <property type="entry name" value="MITOCHONDRIAL COENZYME A DIPHOSPHATASE NUDT8"/>
    <property type="match status" value="1"/>
</dbReference>
<keyword evidence="6" id="KW-0464">Manganese</keyword>
<dbReference type="EMBL" id="FNCY01000005">
    <property type="protein sequence ID" value="SDH33715.1"/>
    <property type="molecule type" value="Genomic_DNA"/>
</dbReference>
<keyword evidence="5" id="KW-0460">Magnesium</keyword>